<keyword evidence="4" id="KW-0547">Nucleotide-binding</keyword>
<evidence type="ECO:0000259" key="11">
    <source>
        <dbReference type="Pfam" id="PF02769"/>
    </source>
</evidence>
<evidence type="ECO:0000256" key="3">
    <source>
        <dbReference type="ARBA" id="ARBA00022679"/>
    </source>
</evidence>
<dbReference type="Proteomes" id="UP000295701">
    <property type="component" value="Unassembled WGS sequence"/>
</dbReference>
<evidence type="ECO:0000256" key="7">
    <source>
        <dbReference type="ARBA" id="ARBA00022840"/>
    </source>
</evidence>
<dbReference type="InterPro" id="IPR010918">
    <property type="entry name" value="PurM-like_C_dom"/>
</dbReference>
<dbReference type="InterPro" id="IPR016188">
    <property type="entry name" value="PurM-like_N"/>
</dbReference>
<dbReference type="AlphaFoldDB" id="A0A4R6A9U4"/>
<proteinExistence type="predicted"/>
<feature type="domain" description="FAD/NAD(P)-binding" evidence="12">
    <location>
        <begin position="10"/>
        <end position="301"/>
    </location>
</feature>
<evidence type="ECO:0000256" key="9">
    <source>
        <dbReference type="ARBA" id="ARBA00023266"/>
    </source>
</evidence>
<dbReference type="InterPro" id="IPR036676">
    <property type="entry name" value="PurM-like_C_sf"/>
</dbReference>
<dbReference type="GO" id="GO:0003955">
    <property type="term" value="F:NAD(P)H dehydrogenase (quinone) activity"/>
    <property type="evidence" value="ECO:0007669"/>
    <property type="project" value="TreeGrafter"/>
</dbReference>
<name>A0A4R6A9U4_9RHOB</name>
<dbReference type="InterPro" id="IPR004536">
    <property type="entry name" value="SPS/SelD"/>
</dbReference>
<protein>
    <submittedName>
        <fullName evidence="13">Selenide, water dikinase SelD</fullName>
        <ecNumber evidence="13">2.7.9.3</ecNumber>
    </submittedName>
</protein>
<evidence type="ECO:0000259" key="10">
    <source>
        <dbReference type="Pfam" id="PF00586"/>
    </source>
</evidence>
<keyword evidence="2" id="KW-0285">Flavoprotein</keyword>
<keyword evidence="6" id="KW-0274">FAD</keyword>
<dbReference type="OrthoDB" id="9767928at2"/>
<evidence type="ECO:0000313" key="13">
    <source>
        <dbReference type="EMBL" id="TDL79675.1"/>
    </source>
</evidence>
<dbReference type="Pfam" id="PF02769">
    <property type="entry name" value="AIRS_C"/>
    <property type="match status" value="1"/>
</dbReference>
<dbReference type="InterPro" id="IPR036921">
    <property type="entry name" value="PurM-like_N_sf"/>
</dbReference>
<dbReference type="InterPro" id="IPR023753">
    <property type="entry name" value="FAD/NAD-binding_dom"/>
</dbReference>
<evidence type="ECO:0000256" key="2">
    <source>
        <dbReference type="ARBA" id="ARBA00022630"/>
    </source>
</evidence>
<comment type="caution">
    <text evidence="13">The sequence shown here is derived from an EMBL/GenBank/DDBJ whole genome shotgun (WGS) entry which is preliminary data.</text>
</comment>
<reference evidence="13 14" key="1">
    <citation type="submission" date="2019-03" db="EMBL/GenBank/DDBJ databases">
        <title>Primorskyibacter sp. SS33 isolated from sediments.</title>
        <authorList>
            <person name="Xunke S."/>
        </authorList>
    </citation>
    <scope>NUCLEOTIDE SEQUENCE [LARGE SCALE GENOMIC DNA]</scope>
    <source>
        <strain evidence="13 14">SS33</strain>
    </source>
</reference>
<keyword evidence="5 13" id="KW-0418">Kinase</keyword>
<feature type="domain" description="PurM-like C-terminal" evidence="11">
    <location>
        <begin position="549"/>
        <end position="715"/>
    </location>
</feature>
<evidence type="ECO:0000259" key="12">
    <source>
        <dbReference type="Pfam" id="PF07992"/>
    </source>
</evidence>
<dbReference type="GO" id="GO:0004756">
    <property type="term" value="F:selenide, water dikinase activity"/>
    <property type="evidence" value="ECO:0007669"/>
    <property type="project" value="UniProtKB-EC"/>
</dbReference>
<evidence type="ECO:0000256" key="8">
    <source>
        <dbReference type="ARBA" id="ARBA00023002"/>
    </source>
</evidence>
<comment type="cofactor">
    <cofactor evidence="1">
        <name>FAD</name>
        <dbReference type="ChEBI" id="CHEBI:57692"/>
    </cofactor>
</comment>
<organism evidence="13 14">
    <name type="scientific">Palleronia sediminis</name>
    <dbReference type="NCBI Taxonomy" id="2547833"/>
    <lineage>
        <taxon>Bacteria</taxon>
        <taxon>Pseudomonadati</taxon>
        <taxon>Pseudomonadota</taxon>
        <taxon>Alphaproteobacteria</taxon>
        <taxon>Rhodobacterales</taxon>
        <taxon>Roseobacteraceae</taxon>
        <taxon>Palleronia</taxon>
    </lineage>
</organism>
<keyword evidence="7" id="KW-0067">ATP-binding</keyword>
<dbReference type="SUPFAM" id="SSF55326">
    <property type="entry name" value="PurM N-terminal domain-like"/>
    <property type="match status" value="1"/>
</dbReference>
<dbReference type="PRINTS" id="PR00368">
    <property type="entry name" value="FADPNR"/>
</dbReference>
<dbReference type="InterPro" id="IPR017584">
    <property type="entry name" value="Pyridine_nucleo_diS_OxRdtase_N"/>
</dbReference>
<dbReference type="GO" id="GO:0005524">
    <property type="term" value="F:ATP binding"/>
    <property type="evidence" value="ECO:0007669"/>
    <property type="project" value="UniProtKB-KW"/>
</dbReference>
<dbReference type="EMBL" id="SNAA01000008">
    <property type="protein sequence ID" value="TDL79675.1"/>
    <property type="molecule type" value="Genomic_DNA"/>
</dbReference>
<evidence type="ECO:0000256" key="5">
    <source>
        <dbReference type="ARBA" id="ARBA00022777"/>
    </source>
</evidence>
<evidence type="ECO:0000256" key="6">
    <source>
        <dbReference type="ARBA" id="ARBA00022827"/>
    </source>
</evidence>
<gene>
    <name evidence="13" type="primary">selD</name>
    <name evidence="13" type="ORF">E2L08_08700</name>
</gene>
<dbReference type="SUPFAM" id="SSF51905">
    <property type="entry name" value="FAD/NAD(P)-binding domain"/>
    <property type="match status" value="2"/>
</dbReference>
<dbReference type="GO" id="GO:0019646">
    <property type="term" value="P:aerobic electron transport chain"/>
    <property type="evidence" value="ECO:0007669"/>
    <property type="project" value="TreeGrafter"/>
</dbReference>
<evidence type="ECO:0000313" key="14">
    <source>
        <dbReference type="Proteomes" id="UP000295701"/>
    </source>
</evidence>
<evidence type="ECO:0000256" key="4">
    <source>
        <dbReference type="ARBA" id="ARBA00022741"/>
    </source>
</evidence>
<dbReference type="SUPFAM" id="SSF56042">
    <property type="entry name" value="PurM C-terminal domain-like"/>
    <property type="match status" value="1"/>
</dbReference>
<evidence type="ECO:0000256" key="1">
    <source>
        <dbReference type="ARBA" id="ARBA00001974"/>
    </source>
</evidence>
<dbReference type="EC" id="2.7.9.3" evidence="13"/>
<dbReference type="Pfam" id="PF00586">
    <property type="entry name" value="AIRS"/>
    <property type="match status" value="1"/>
</dbReference>
<dbReference type="PANTHER" id="PTHR42913">
    <property type="entry name" value="APOPTOSIS-INDUCING FACTOR 1"/>
    <property type="match status" value="1"/>
</dbReference>
<dbReference type="Gene3D" id="3.90.650.10">
    <property type="entry name" value="PurM-like C-terminal domain"/>
    <property type="match status" value="1"/>
</dbReference>
<dbReference type="RefSeq" id="WP_133396756.1">
    <property type="nucleotide sequence ID" value="NZ_SNAA01000008.1"/>
</dbReference>
<dbReference type="Gene3D" id="3.50.50.100">
    <property type="match status" value="1"/>
</dbReference>
<dbReference type="InterPro" id="IPR051169">
    <property type="entry name" value="NADH-Q_oxidoreductase"/>
</dbReference>
<accession>A0A4R6A9U4</accession>
<dbReference type="Gene3D" id="3.30.1330.10">
    <property type="entry name" value="PurM-like, N-terminal domain"/>
    <property type="match status" value="1"/>
</dbReference>
<keyword evidence="8" id="KW-0560">Oxidoreductase</keyword>
<keyword evidence="14" id="KW-1185">Reference proteome</keyword>
<keyword evidence="9" id="KW-0711">Selenium</keyword>
<keyword evidence="3 13" id="KW-0808">Transferase</keyword>
<feature type="domain" description="PurM-like N-terminal" evidence="10">
    <location>
        <begin position="429"/>
        <end position="538"/>
    </location>
</feature>
<dbReference type="PANTHER" id="PTHR42913:SF9">
    <property type="entry name" value="SLR1591 PROTEIN"/>
    <property type="match status" value="1"/>
</dbReference>
<dbReference type="NCBIfam" id="TIGR00476">
    <property type="entry name" value="selD"/>
    <property type="match status" value="1"/>
</dbReference>
<dbReference type="NCBIfam" id="TIGR03169">
    <property type="entry name" value="Nterm_to_SelD"/>
    <property type="match status" value="1"/>
</dbReference>
<dbReference type="InterPro" id="IPR036188">
    <property type="entry name" value="FAD/NAD-bd_sf"/>
</dbReference>
<dbReference type="CDD" id="cd02195">
    <property type="entry name" value="SelD"/>
    <property type="match status" value="1"/>
</dbReference>
<dbReference type="Pfam" id="PF07992">
    <property type="entry name" value="Pyr_redox_2"/>
    <property type="match status" value="1"/>
</dbReference>
<sequence length="721" mass="73503">MRHDLPATRDIVLIGGGHAHALLLKSWGMDPLPGARLTVVNPGPTAPYTGMLPGYVAGHYDRDTLEIDLVRLVRFAGARLILGRATAIDRATREIAIDDRFLGARRVGYDVASVDIGIHSRMPAIPGFDEHAVAAKPLERFAERWAAWRAAGDATAPIAVIGGGVGGVELAMAMSFGMGGAPVTVIDAGRALDGVGRGAARRLRAELAAQNIALIEEARVARIAADRVVLADGREIAARFCVGAAGARAHGWLDASGLTDDHGFVPVGPTLQSRDPAIFAAGDCAALTHAPRPKAGVFAVREAPVLLHNLRAAVSGERMREYRPQAGYLKLISTGGRSAVADRAGLPLGIGGGWLWRWKDRIDRKFMVGLADLPPMHRPPLPRPRAEGMEPLTAQAPCGGCAAKVARPVLAGALSRLAPPGAGVDLGAGDDAAILSMGGARQVLTVDQIRAFTPDPALLAHVAAIHAAGDCLAMGAVPQAALAVLTLPPLSPELQGRSLAEMTDAGTAALRAIGAPIAGGHSSTGPEMQAGFVVTGLVEGTATTLAAARAGDVLVLTKPLGTGAILAAEMALEAKGAWVASCLGAMAADPTPVARALQGARAVTDVTGFGLAGHLMAMIEAAGLSARIDLGALPALPGALELLERGVRSTLHPGNAAISARIAGPQGARRELLFDPQTAGGFLAALPPERAGAICAAVEDAGGLAARIGTLGDGPPGIEAS</sequence>